<dbReference type="OrthoDB" id="430207at2759"/>
<name>A0A9D3UZS9_9ROSI</name>
<protein>
    <submittedName>
        <fullName evidence="1">Uncharacterized protein</fullName>
    </submittedName>
</protein>
<reference evidence="1 2" key="1">
    <citation type="journal article" date="2021" name="Plant Biotechnol. J.">
        <title>Multi-omics assisted identification of the key and species-specific regulatory components of drought-tolerant mechanisms in Gossypium stocksii.</title>
        <authorList>
            <person name="Yu D."/>
            <person name="Ke L."/>
            <person name="Zhang D."/>
            <person name="Wu Y."/>
            <person name="Sun Y."/>
            <person name="Mei J."/>
            <person name="Sun J."/>
            <person name="Sun Y."/>
        </authorList>
    </citation>
    <scope>NUCLEOTIDE SEQUENCE [LARGE SCALE GENOMIC DNA]</scope>
    <source>
        <strain evidence="2">cv. E1</strain>
        <tissue evidence="1">Leaf</tissue>
    </source>
</reference>
<sequence length="107" mass="12127">MVLWNFHRSSTLNYYSGLVPKYLCCLFNRFLALLAKHPLLTKAGTSALLTRVGDLICQTGLMGKTLLEFQSTKRMFYKLYLFVGKAPLKIMFCSDVCGKNAVKDHVL</sequence>
<accession>A0A9D3UZS9</accession>
<evidence type="ECO:0000313" key="1">
    <source>
        <dbReference type="EMBL" id="KAH1065336.1"/>
    </source>
</evidence>
<organism evidence="1 2">
    <name type="scientific">Gossypium stocksii</name>
    <dbReference type="NCBI Taxonomy" id="47602"/>
    <lineage>
        <taxon>Eukaryota</taxon>
        <taxon>Viridiplantae</taxon>
        <taxon>Streptophyta</taxon>
        <taxon>Embryophyta</taxon>
        <taxon>Tracheophyta</taxon>
        <taxon>Spermatophyta</taxon>
        <taxon>Magnoliopsida</taxon>
        <taxon>eudicotyledons</taxon>
        <taxon>Gunneridae</taxon>
        <taxon>Pentapetalae</taxon>
        <taxon>rosids</taxon>
        <taxon>malvids</taxon>
        <taxon>Malvales</taxon>
        <taxon>Malvaceae</taxon>
        <taxon>Malvoideae</taxon>
        <taxon>Gossypium</taxon>
    </lineage>
</organism>
<comment type="caution">
    <text evidence="1">The sequence shown here is derived from an EMBL/GenBank/DDBJ whole genome shotgun (WGS) entry which is preliminary data.</text>
</comment>
<dbReference type="EMBL" id="JAIQCV010000009">
    <property type="protein sequence ID" value="KAH1065336.1"/>
    <property type="molecule type" value="Genomic_DNA"/>
</dbReference>
<dbReference type="AlphaFoldDB" id="A0A9D3UZS9"/>
<gene>
    <name evidence="1" type="ORF">J1N35_030323</name>
</gene>
<evidence type="ECO:0000313" key="2">
    <source>
        <dbReference type="Proteomes" id="UP000828251"/>
    </source>
</evidence>
<proteinExistence type="predicted"/>
<dbReference type="Proteomes" id="UP000828251">
    <property type="component" value="Unassembled WGS sequence"/>
</dbReference>
<keyword evidence="2" id="KW-1185">Reference proteome</keyword>